<sequence length="252" mass="28596">MNQLQVFNFTGKDVRMIMKGGQPWFVLKDVCSILELSNPRMVKERLSDDVSSTYSIPDSLGRLQPTTIINEDGLYDVILESRKSEAREFRKWVTRDVLPSIRKTGMYAADELLDNPELLIHAVTKLKEEREARQQLEAQVKSDKPKVLFADAVSASQTFILVGDLAKILKQNGVKTGGKRLFEWMRANGYLIKRQGTDYNMPTQRAMEMGLFEIKETSVTHSDGHVTINKTSKVTGKGQVYFINKFKEGETA</sequence>
<dbReference type="Proteomes" id="UP000032134">
    <property type="component" value="Segment"/>
</dbReference>
<evidence type="ECO:0000313" key="3">
    <source>
        <dbReference type="Proteomes" id="UP000032134"/>
    </source>
</evidence>
<organism evidence="2 3">
    <name type="scientific">Paenibacillus phage Shelly</name>
    <dbReference type="NCBI Taxonomy" id="1589754"/>
    <lineage>
        <taxon>Viruses</taxon>
        <taxon>Duplodnaviria</taxon>
        <taxon>Heunggongvirae</taxon>
        <taxon>Uroviricota</taxon>
        <taxon>Caudoviricetes</taxon>
        <taxon>Fernvirus</taxon>
        <taxon>Fernvirus shelly</taxon>
    </lineage>
</organism>
<gene>
    <name evidence="2" type="ORF">SHELLY_43</name>
</gene>
<name>A0A0C5AJL6_9CAUD</name>
<dbReference type="PANTHER" id="PTHR36180">
    <property type="entry name" value="DNA-BINDING PROTEIN-RELATED-RELATED"/>
    <property type="match status" value="1"/>
</dbReference>
<dbReference type="PROSITE" id="PS51750">
    <property type="entry name" value="BRO_N"/>
    <property type="match status" value="1"/>
</dbReference>
<accession>A0A0C5AJL6</accession>
<dbReference type="GO" id="GO:0003677">
    <property type="term" value="F:DNA binding"/>
    <property type="evidence" value="ECO:0007669"/>
    <property type="project" value="UniProtKB-KW"/>
</dbReference>
<proteinExistence type="predicted"/>
<dbReference type="InterPro" id="IPR003497">
    <property type="entry name" value="BRO_N_domain"/>
</dbReference>
<dbReference type="Pfam" id="PF03374">
    <property type="entry name" value="ANT"/>
    <property type="match status" value="1"/>
</dbReference>
<evidence type="ECO:0000259" key="1">
    <source>
        <dbReference type="PROSITE" id="PS51750"/>
    </source>
</evidence>
<protein>
    <submittedName>
        <fullName evidence="2">DNA-binding antirepressor</fullName>
    </submittedName>
</protein>
<feature type="domain" description="Bro-N" evidence="1">
    <location>
        <begin position="1"/>
        <end position="105"/>
    </location>
</feature>
<keyword evidence="3" id="KW-1185">Reference proteome</keyword>
<dbReference type="PANTHER" id="PTHR36180:SF2">
    <property type="entry name" value="BRO FAMILY PROTEIN"/>
    <property type="match status" value="1"/>
</dbReference>
<reference evidence="2 3" key="1">
    <citation type="journal article" date="2015" name="Genome Announc.">
        <title>Genome Sequences of Six Paenibacillus larvae Siphoviridae Phages.</title>
        <authorList>
            <person name="Carson S."/>
            <person name="Bruff E."/>
            <person name="DeFoor W."/>
            <person name="Dums J."/>
            <person name="Groth A."/>
            <person name="Hatfield T."/>
            <person name="Iyer A."/>
            <person name="Joshi K."/>
            <person name="McAdams S."/>
            <person name="Miles D."/>
            <person name="Miller D."/>
            <person name="Oufkir A."/>
            <person name="Raynor B."/>
            <person name="Riley S."/>
            <person name="Roland S."/>
            <person name="Rozier H."/>
            <person name="Talley S."/>
            <person name="Miller E.S."/>
        </authorList>
    </citation>
    <scope>NUCLEOTIDE SEQUENCE [LARGE SCALE GENOMIC DNA]</scope>
</reference>
<dbReference type="SMART" id="SM01040">
    <property type="entry name" value="Bro-N"/>
    <property type="match status" value="1"/>
</dbReference>
<dbReference type="InterPro" id="IPR005039">
    <property type="entry name" value="Ant_C"/>
</dbReference>
<dbReference type="Pfam" id="PF02498">
    <property type="entry name" value="Bro-N"/>
    <property type="match status" value="1"/>
</dbReference>
<evidence type="ECO:0000313" key="2">
    <source>
        <dbReference type="EMBL" id="AJK27963.1"/>
    </source>
</evidence>
<dbReference type="EMBL" id="KP296795">
    <property type="protein sequence ID" value="AJK27963.1"/>
    <property type="molecule type" value="Genomic_DNA"/>
</dbReference>
<keyword evidence="2" id="KW-0238">DNA-binding</keyword>